<dbReference type="Proteomes" id="UP000549394">
    <property type="component" value="Unassembled WGS sequence"/>
</dbReference>
<dbReference type="Pfam" id="PF02931">
    <property type="entry name" value="Neur_chan_LBD"/>
    <property type="match status" value="1"/>
</dbReference>
<dbReference type="GO" id="GO:0005230">
    <property type="term" value="F:extracellular ligand-gated monoatomic ion channel activity"/>
    <property type="evidence" value="ECO:0007669"/>
    <property type="project" value="InterPro"/>
</dbReference>
<dbReference type="InterPro" id="IPR036734">
    <property type="entry name" value="Neur_chan_lig-bd_sf"/>
</dbReference>
<evidence type="ECO:0000259" key="2">
    <source>
        <dbReference type="Pfam" id="PF02931"/>
    </source>
</evidence>
<protein>
    <submittedName>
        <fullName evidence="3">DgyrCDS14572</fullName>
    </submittedName>
</protein>
<dbReference type="InterPro" id="IPR006202">
    <property type="entry name" value="Neur_chan_lig-bd"/>
</dbReference>
<feature type="signal peptide" evidence="1">
    <location>
        <begin position="1"/>
        <end position="16"/>
    </location>
</feature>
<feature type="domain" description="Neurotransmitter-gated ion-channel ligand-binding" evidence="2">
    <location>
        <begin position="24"/>
        <end position="214"/>
    </location>
</feature>
<dbReference type="Gene3D" id="2.70.170.10">
    <property type="entry name" value="Neurotransmitter-gated ion-channel ligand-binding domain"/>
    <property type="match status" value="1"/>
</dbReference>
<sequence>MIILITSVLVLQVCYGSKYAYTARLHNDLFSGYNKDIMFPGYGNVTLGLSITDIVGIDDDLITFNVWQKMLWRDYRLQWSIPLYGNVTTLHIPTDKIWTPDIVLYNQARKEETLVKALSVVYHDGNVIYIPIKLITVRCPLDGRKKEYHCHFKYASWTYDGFDINIDFMSDEKIIDFSDYSGKYRIVGNSGKLDEANYPCCGQPYPYIVFTLKILKD</sequence>
<dbReference type="OrthoDB" id="410315at2759"/>
<name>A0A7I8WE84_9ANNE</name>
<dbReference type="GO" id="GO:0016020">
    <property type="term" value="C:membrane"/>
    <property type="evidence" value="ECO:0007669"/>
    <property type="project" value="InterPro"/>
</dbReference>
<dbReference type="SUPFAM" id="SSF63712">
    <property type="entry name" value="Nicotinic receptor ligand binding domain-like"/>
    <property type="match status" value="1"/>
</dbReference>
<dbReference type="EMBL" id="CAJFCJ010000049">
    <property type="protein sequence ID" value="CAD5126443.1"/>
    <property type="molecule type" value="Genomic_DNA"/>
</dbReference>
<comment type="caution">
    <text evidence="3">The sequence shown here is derived from an EMBL/GenBank/DDBJ whole genome shotgun (WGS) entry which is preliminary data.</text>
</comment>
<feature type="chain" id="PRO_5029823928" evidence="1">
    <location>
        <begin position="17"/>
        <end position="217"/>
    </location>
</feature>
<dbReference type="GO" id="GO:0004888">
    <property type="term" value="F:transmembrane signaling receptor activity"/>
    <property type="evidence" value="ECO:0007669"/>
    <property type="project" value="InterPro"/>
</dbReference>
<reference evidence="3 4" key="1">
    <citation type="submission" date="2020-08" db="EMBL/GenBank/DDBJ databases">
        <authorList>
            <person name="Hejnol A."/>
        </authorList>
    </citation>
    <scope>NUCLEOTIDE SEQUENCE [LARGE SCALE GENOMIC DNA]</scope>
</reference>
<dbReference type="InterPro" id="IPR006201">
    <property type="entry name" value="Neur_channel"/>
</dbReference>
<dbReference type="PANTHER" id="PTHR18945">
    <property type="entry name" value="NEUROTRANSMITTER GATED ION CHANNEL"/>
    <property type="match status" value="1"/>
</dbReference>
<keyword evidence="4" id="KW-1185">Reference proteome</keyword>
<gene>
    <name evidence="3" type="ORF">DGYR_LOCUS13686</name>
</gene>
<evidence type="ECO:0000313" key="3">
    <source>
        <dbReference type="EMBL" id="CAD5126443.1"/>
    </source>
</evidence>
<keyword evidence="1" id="KW-0732">Signal</keyword>
<organism evidence="3 4">
    <name type="scientific">Dimorphilus gyrociliatus</name>
    <dbReference type="NCBI Taxonomy" id="2664684"/>
    <lineage>
        <taxon>Eukaryota</taxon>
        <taxon>Metazoa</taxon>
        <taxon>Spiralia</taxon>
        <taxon>Lophotrochozoa</taxon>
        <taxon>Annelida</taxon>
        <taxon>Polychaeta</taxon>
        <taxon>Polychaeta incertae sedis</taxon>
        <taxon>Dinophilidae</taxon>
        <taxon>Dimorphilus</taxon>
    </lineage>
</organism>
<dbReference type="AlphaFoldDB" id="A0A7I8WE84"/>
<evidence type="ECO:0000256" key="1">
    <source>
        <dbReference type="SAM" id="SignalP"/>
    </source>
</evidence>
<accession>A0A7I8WE84</accession>
<evidence type="ECO:0000313" key="4">
    <source>
        <dbReference type="Proteomes" id="UP000549394"/>
    </source>
</evidence>
<proteinExistence type="predicted"/>